<evidence type="ECO:0000313" key="7">
    <source>
        <dbReference type="Proteomes" id="UP000319212"/>
    </source>
</evidence>
<dbReference type="PANTHER" id="PTHR46797:SF23">
    <property type="entry name" value="HTH-TYPE TRANSCRIPTIONAL REGULATOR SUTR"/>
    <property type="match status" value="1"/>
</dbReference>
<dbReference type="GO" id="GO:0005829">
    <property type="term" value="C:cytosol"/>
    <property type="evidence" value="ECO:0007669"/>
    <property type="project" value="TreeGrafter"/>
</dbReference>
<evidence type="ECO:0000256" key="4">
    <source>
        <dbReference type="SAM" id="MobiDB-lite"/>
    </source>
</evidence>
<sequence>MSRSAPPQRTLRQVFAHNVRVTRVNAGLSQERMADAAQLDRTFIGSLERGERNISIDNIERIATVLGMPPQDLLSTDFAERYNLDETVARAPRASRLYPTPRRPRQKPGP</sequence>
<proteinExistence type="predicted"/>
<keyword evidence="2" id="KW-0238">DNA-binding</keyword>
<keyword evidence="3" id="KW-0804">Transcription</keyword>
<dbReference type="InterPro" id="IPR010982">
    <property type="entry name" value="Lambda_DNA-bd_dom_sf"/>
</dbReference>
<comment type="caution">
    <text evidence="6">The sequence shown here is derived from an EMBL/GenBank/DDBJ whole genome shotgun (WGS) entry which is preliminary data.</text>
</comment>
<dbReference type="Pfam" id="PF01381">
    <property type="entry name" value="HTH_3"/>
    <property type="match status" value="1"/>
</dbReference>
<dbReference type="CDD" id="cd00093">
    <property type="entry name" value="HTH_XRE"/>
    <property type="match status" value="1"/>
</dbReference>
<gene>
    <name evidence="6" type="ORF">EAH82_20585</name>
</gene>
<dbReference type="GO" id="GO:0003700">
    <property type="term" value="F:DNA-binding transcription factor activity"/>
    <property type="evidence" value="ECO:0007669"/>
    <property type="project" value="TreeGrafter"/>
</dbReference>
<dbReference type="InterPro" id="IPR001387">
    <property type="entry name" value="Cro/C1-type_HTH"/>
</dbReference>
<evidence type="ECO:0000259" key="5">
    <source>
        <dbReference type="PROSITE" id="PS50943"/>
    </source>
</evidence>
<keyword evidence="1" id="KW-0805">Transcription regulation</keyword>
<dbReference type="EMBL" id="RCZI01000010">
    <property type="protein sequence ID" value="TPG23464.1"/>
    <property type="molecule type" value="Genomic_DNA"/>
</dbReference>
<evidence type="ECO:0000256" key="3">
    <source>
        <dbReference type="ARBA" id="ARBA00023163"/>
    </source>
</evidence>
<dbReference type="OrthoDB" id="8527856at2"/>
<dbReference type="PROSITE" id="PS50943">
    <property type="entry name" value="HTH_CROC1"/>
    <property type="match status" value="1"/>
</dbReference>
<organism evidence="6 7">
    <name type="scientific">Variovorax guangxiensis</name>
    <dbReference type="NCBI Taxonomy" id="1775474"/>
    <lineage>
        <taxon>Bacteria</taxon>
        <taxon>Pseudomonadati</taxon>
        <taxon>Pseudomonadota</taxon>
        <taxon>Betaproteobacteria</taxon>
        <taxon>Burkholderiales</taxon>
        <taxon>Comamonadaceae</taxon>
        <taxon>Variovorax</taxon>
    </lineage>
</organism>
<accession>A0A502DEM5</accession>
<reference evidence="6 7" key="1">
    <citation type="journal article" date="2019" name="Environ. Microbiol.">
        <title>Species interactions and distinct microbial communities in high Arctic permafrost affected cryosols are associated with the CH4 and CO2 gas fluxes.</title>
        <authorList>
            <person name="Altshuler I."/>
            <person name="Hamel J."/>
            <person name="Turney S."/>
            <person name="Magnuson E."/>
            <person name="Levesque R."/>
            <person name="Greer C."/>
            <person name="Whyte L.G."/>
        </authorList>
    </citation>
    <scope>NUCLEOTIDE SEQUENCE [LARGE SCALE GENOMIC DNA]</scope>
    <source>
        <strain evidence="6 7">S06.C</strain>
    </source>
</reference>
<dbReference type="SUPFAM" id="SSF47413">
    <property type="entry name" value="lambda repressor-like DNA-binding domains"/>
    <property type="match status" value="1"/>
</dbReference>
<dbReference type="SMART" id="SM00530">
    <property type="entry name" value="HTH_XRE"/>
    <property type="match status" value="1"/>
</dbReference>
<dbReference type="GO" id="GO:0003677">
    <property type="term" value="F:DNA binding"/>
    <property type="evidence" value="ECO:0007669"/>
    <property type="project" value="UniProtKB-KW"/>
</dbReference>
<evidence type="ECO:0000256" key="1">
    <source>
        <dbReference type="ARBA" id="ARBA00023015"/>
    </source>
</evidence>
<name>A0A502DEM5_9BURK</name>
<dbReference type="Gene3D" id="1.10.260.40">
    <property type="entry name" value="lambda repressor-like DNA-binding domains"/>
    <property type="match status" value="1"/>
</dbReference>
<feature type="domain" description="HTH cro/C1-type" evidence="5">
    <location>
        <begin position="19"/>
        <end position="73"/>
    </location>
</feature>
<dbReference type="Proteomes" id="UP000319212">
    <property type="component" value="Unassembled WGS sequence"/>
</dbReference>
<feature type="region of interest" description="Disordered" evidence="4">
    <location>
        <begin position="89"/>
        <end position="110"/>
    </location>
</feature>
<dbReference type="InterPro" id="IPR050807">
    <property type="entry name" value="TransReg_Diox_bact_type"/>
</dbReference>
<dbReference type="PANTHER" id="PTHR46797">
    <property type="entry name" value="HTH-TYPE TRANSCRIPTIONAL REGULATOR"/>
    <property type="match status" value="1"/>
</dbReference>
<protein>
    <submittedName>
        <fullName evidence="6">XRE family transcriptional regulator</fullName>
    </submittedName>
</protein>
<dbReference type="AlphaFoldDB" id="A0A502DEM5"/>
<evidence type="ECO:0000256" key="2">
    <source>
        <dbReference type="ARBA" id="ARBA00023125"/>
    </source>
</evidence>
<evidence type="ECO:0000313" key="6">
    <source>
        <dbReference type="EMBL" id="TPG23464.1"/>
    </source>
</evidence>